<evidence type="ECO:0000256" key="3">
    <source>
        <dbReference type="ARBA" id="ARBA00023108"/>
    </source>
</evidence>
<dbReference type="PANTHER" id="PTHR46055:SF3">
    <property type="entry name" value="CIRCADIAN LOCOMOTER OUTPUT CYCLES PROTEIN KAPUT"/>
    <property type="match status" value="1"/>
</dbReference>
<feature type="compositionally biased region" description="Low complexity" evidence="9">
    <location>
        <begin position="390"/>
        <end position="402"/>
    </location>
</feature>
<dbReference type="SMART" id="SM00353">
    <property type="entry name" value="HLH"/>
    <property type="match status" value="1"/>
</dbReference>
<dbReference type="PANTHER" id="PTHR46055">
    <property type="entry name" value="CIRCADIAN LOCOMOTER OUTPUT CYCLES PROTEIN KAPUT"/>
    <property type="match status" value="1"/>
</dbReference>
<dbReference type="InterPro" id="IPR035965">
    <property type="entry name" value="PAS-like_dom_sf"/>
</dbReference>
<dbReference type="OrthoDB" id="411251at2759"/>
<feature type="region of interest" description="Disordered" evidence="9">
    <location>
        <begin position="1"/>
        <end position="21"/>
    </location>
</feature>
<evidence type="ECO:0008006" key="14">
    <source>
        <dbReference type="Google" id="ProtNLM"/>
    </source>
</evidence>
<keyword evidence="8" id="KW-0175">Coiled coil</keyword>
<reference evidence="12" key="1">
    <citation type="submission" date="2021-03" db="EMBL/GenBank/DDBJ databases">
        <title>Chromosome level genome of the anhydrobiotic midge Polypedilum vanderplanki.</title>
        <authorList>
            <person name="Yoshida Y."/>
            <person name="Kikawada T."/>
            <person name="Gusev O."/>
        </authorList>
    </citation>
    <scope>NUCLEOTIDE SEQUENCE</scope>
    <source>
        <strain evidence="12">NIAS01</strain>
        <tissue evidence="12">Whole body or cell culture</tissue>
    </source>
</reference>
<organism evidence="12 13">
    <name type="scientific">Polypedilum vanderplanki</name>
    <name type="common">Sleeping chironomid midge</name>
    <dbReference type="NCBI Taxonomy" id="319348"/>
    <lineage>
        <taxon>Eukaryota</taxon>
        <taxon>Metazoa</taxon>
        <taxon>Ecdysozoa</taxon>
        <taxon>Arthropoda</taxon>
        <taxon>Hexapoda</taxon>
        <taxon>Insecta</taxon>
        <taxon>Pterygota</taxon>
        <taxon>Neoptera</taxon>
        <taxon>Endopterygota</taxon>
        <taxon>Diptera</taxon>
        <taxon>Nematocera</taxon>
        <taxon>Chironomoidea</taxon>
        <taxon>Chironomidae</taxon>
        <taxon>Chironominae</taxon>
        <taxon>Polypedilum</taxon>
        <taxon>Polypedilum</taxon>
    </lineage>
</organism>
<feature type="coiled-coil region" evidence="8">
    <location>
        <begin position="599"/>
        <end position="626"/>
    </location>
</feature>
<dbReference type="PROSITE" id="PS50112">
    <property type="entry name" value="PAS"/>
    <property type="match status" value="2"/>
</dbReference>
<accession>A0A9J6C5U4</accession>
<dbReference type="GO" id="GO:0046983">
    <property type="term" value="F:protein dimerization activity"/>
    <property type="evidence" value="ECO:0007669"/>
    <property type="project" value="InterPro"/>
</dbReference>
<dbReference type="SMART" id="SM00091">
    <property type="entry name" value="PAS"/>
    <property type="match status" value="2"/>
</dbReference>
<dbReference type="GO" id="GO:0005737">
    <property type="term" value="C:cytoplasm"/>
    <property type="evidence" value="ECO:0007669"/>
    <property type="project" value="InterPro"/>
</dbReference>
<evidence type="ECO:0000259" key="10">
    <source>
        <dbReference type="PROSITE" id="PS50112"/>
    </source>
</evidence>
<evidence type="ECO:0000256" key="9">
    <source>
        <dbReference type="SAM" id="MobiDB-lite"/>
    </source>
</evidence>
<dbReference type="SUPFAM" id="SSF55785">
    <property type="entry name" value="PYP-like sensor domain (PAS domain)"/>
    <property type="match status" value="2"/>
</dbReference>
<dbReference type="Gene3D" id="4.10.280.10">
    <property type="entry name" value="Helix-loop-helix DNA-binding domain"/>
    <property type="match status" value="1"/>
</dbReference>
<dbReference type="InterPro" id="IPR047230">
    <property type="entry name" value="CLOCK-like"/>
</dbReference>
<evidence type="ECO:0000256" key="8">
    <source>
        <dbReference type="SAM" id="Coils"/>
    </source>
</evidence>
<keyword evidence="2" id="KW-0805">Transcription regulation</keyword>
<evidence type="ECO:0000313" key="13">
    <source>
        <dbReference type="Proteomes" id="UP001107558"/>
    </source>
</evidence>
<evidence type="ECO:0000256" key="6">
    <source>
        <dbReference type="ARBA" id="ARBA00023163"/>
    </source>
</evidence>
<dbReference type="CDD" id="cd00130">
    <property type="entry name" value="PAS"/>
    <property type="match status" value="2"/>
</dbReference>
<feature type="compositionally biased region" description="Low complexity" evidence="9">
    <location>
        <begin position="663"/>
        <end position="737"/>
    </location>
</feature>
<dbReference type="InterPro" id="IPR013767">
    <property type="entry name" value="PAS_fold"/>
</dbReference>
<dbReference type="EMBL" id="JADBJN010000002">
    <property type="protein sequence ID" value="KAG5677359.1"/>
    <property type="molecule type" value="Genomic_DNA"/>
</dbReference>
<evidence type="ECO:0000313" key="12">
    <source>
        <dbReference type="EMBL" id="KAG5677359.1"/>
    </source>
</evidence>
<evidence type="ECO:0000256" key="1">
    <source>
        <dbReference type="ARBA" id="ARBA00022737"/>
    </source>
</evidence>
<keyword evidence="5" id="KW-0010">Activator</keyword>
<sequence>MMDDDDDKDDSKRKSRNLSEKKRRDQFNLLVNELSSMVSTNSRKMDKSTVLKTTIAFLKNHNEISVRSRAHEIQENWKPSFLPNEEFSHLILEALDGFIIVFSSTGKIYYTSESITSLLSHLPSDLLNMTIYDLVYEEEQQDIYNLLLNPPKSVDPMQSGINSENQVSFTCHVKRGSLDNSSPLSYEYVQFNGYFRDNIDVDSMMPSRYSGYSGEADTRLIFVGTGRLLTPQLIREMSIVDTKSEFTSRHSLEWKFLFLDHRASQIIGYLPFEVLGTSGYDYYHFDDLERVVTCHEALMQKGEGTSCYYRFLTKGQQWIWLQTRFYITYHQWNSKPEFVVCTHRVVSYADVMKQMRKSGNGTALKDIDDNDSATEDRGKAPTSTSMMATSPWSSKSSRASKSIAHTQESPNIKMKRYQSYRPDSDSTSMSADSPLSHHSILTQHSSVSQRSRSRPNVQMPKLSNQQHQQLHQSHQLHTQHHQQYSQFNLPHPQIHSSNTQQQQSSQTMNQSQQQGMTIHPPPLTSQIMPHHHQRTSAPAQIIGTPFIDQSQYLTAIPVQPVIATPTSFPASATVISPLLPPPDYVHSNVVLTPAQNQIQDHLQRKHEELQKLIVQQQDELRRVSEQLFMARYGLLPPIVNVSLPFVAPMEHSSDTGENSRCMSTTSSHLSQQQQPYEQQQQMIQMSSTQNQSSTQVHVQQHSMTQQQNQTPQVMHHNIIQQQQQQSNQQQQQQQQQSHMTVTYEMNPTQKTNISTHIDQSMEADQTNNDIMQYMQHQAHSISNQNNQTGGIHQLSQQQQQQMMTNDEFELIPFQMMNSQILYSSGTTNSTNNNANNK</sequence>
<feature type="domain" description="BHLH" evidence="11">
    <location>
        <begin position="11"/>
        <end position="61"/>
    </location>
</feature>
<evidence type="ECO:0000259" key="11">
    <source>
        <dbReference type="PROSITE" id="PS50888"/>
    </source>
</evidence>
<keyword evidence="6" id="KW-0804">Transcription</keyword>
<evidence type="ECO:0000256" key="4">
    <source>
        <dbReference type="ARBA" id="ARBA00023125"/>
    </source>
</evidence>
<dbReference type="GO" id="GO:1990513">
    <property type="term" value="C:CLOCK-BMAL transcription complex"/>
    <property type="evidence" value="ECO:0007669"/>
    <property type="project" value="TreeGrafter"/>
</dbReference>
<dbReference type="InterPro" id="IPR001067">
    <property type="entry name" value="Nuc_translocat"/>
</dbReference>
<dbReference type="Pfam" id="PF14598">
    <property type="entry name" value="PAS_11"/>
    <property type="match status" value="1"/>
</dbReference>
<dbReference type="Pfam" id="PF00989">
    <property type="entry name" value="PAS"/>
    <property type="match status" value="1"/>
</dbReference>
<feature type="region of interest" description="Disordered" evidence="9">
    <location>
        <begin position="360"/>
        <end position="532"/>
    </location>
</feature>
<comment type="caution">
    <text evidence="12">The sequence shown here is derived from an EMBL/GenBank/DDBJ whole genome shotgun (WGS) entry which is preliminary data.</text>
</comment>
<dbReference type="InterPro" id="IPR036638">
    <property type="entry name" value="HLH_DNA-bd_sf"/>
</dbReference>
<keyword evidence="1" id="KW-0677">Repeat</keyword>
<dbReference type="PROSITE" id="PS50888">
    <property type="entry name" value="BHLH"/>
    <property type="match status" value="1"/>
</dbReference>
<dbReference type="GO" id="GO:0000981">
    <property type="term" value="F:DNA-binding transcription factor activity, RNA polymerase II-specific"/>
    <property type="evidence" value="ECO:0007669"/>
    <property type="project" value="InterPro"/>
</dbReference>
<keyword evidence="13" id="KW-1185">Reference proteome</keyword>
<dbReference type="AlphaFoldDB" id="A0A9J6C5U4"/>
<dbReference type="PRINTS" id="PR00785">
    <property type="entry name" value="NCTRNSLOCATR"/>
</dbReference>
<keyword evidence="7" id="KW-0539">Nucleus</keyword>
<feature type="domain" description="PAS" evidence="10">
    <location>
        <begin position="84"/>
        <end position="147"/>
    </location>
</feature>
<feature type="compositionally biased region" description="Basic and acidic residues" evidence="9">
    <location>
        <begin position="9"/>
        <end position="21"/>
    </location>
</feature>
<dbReference type="InterPro" id="IPR001610">
    <property type="entry name" value="PAC"/>
</dbReference>
<dbReference type="Pfam" id="PF00010">
    <property type="entry name" value="HLH"/>
    <property type="match status" value="1"/>
</dbReference>
<feature type="compositionally biased region" description="Low complexity" evidence="9">
    <location>
        <begin position="496"/>
        <end position="514"/>
    </location>
</feature>
<dbReference type="GO" id="GO:0000978">
    <property type="term" value="F:RNA polymerase II cis-regulatory region sequence-specific DNA binding"/>
    <property type="evidence" value="ECO:0007669"/>
    <property type="project" value="TreeGrafter"/>
</dbReference>
<evidence type="ECO:0000256" key="5">
    <source>
        <dbReference type="ARBA" id="ARBA00023159"/>
    </source>
</evidence>
<evidence type="ECO:0000256" key="7">
    <source>
        <dbReference type="ARBA" id="ARBA00023242"/>
    </source>
</evidence>
<evidence type="ECO:0000256" key="2">
    <source>
        <dbReference type="ARBA" id="ARBA00023015"/>
    </source>
</evidence>
<protein>
    <recommendedName>
        <fullName evidence="14">Circadian locomoter output cycles protein kaput-like</fullName>
    </recommendedName>
</protein>
<gene>
    <name evidence="12" type="ORF">PVAND_007123</name>
</gene>
<proteinExistence type="predicted"/>
<keyword evidence="4" id="KW-0238">DNA-binding</keyword>
<feature type="region of interest" description="Disordered" evidence="9">
    <location>
        <begin position="650"/>
        <end position="739"/>
    </location>
</feature>
<dbReference type="InterPro" id="IPR011598">
    <property type="entry name" value="bHLH_dom"/>
</dbReference>
<feature type="compositionally biased region" description="Low complexity" evidence="9">
    <location>
        <begin position="462"/>
        <end position="486"/>
    </location>
</feature>
<dbReference type="InterPro" id="IPR000014">
    <property type="entry name" value="PAS"/>
</dbReference>
<dbReference type="GO" id="GO:0032922">
    <property type="term" value="P:circadian regulation of gene expression"/>
    <property type="evidence" value="ECO:0007669"/>
    <property type="project" value="InterPro"/>
</dbReference>
<dbReference type="Proteomes" id="UP001107558">
    <property type="component" value="Chromosome 2"/>
</dbReference>
<name>A0A9J6C5U4_POLVA</name>
<keyword evidence="3" id="KW-0090">Biological rhythms</keyword>
<dbReference type="SMART" id="SM00086">
    <property type="entry name" value="PAC"/>
    <property type="match status" value="1"/>
</dbReference>
<dbReference type="GO" id="GO:0045944">
    <property type="term" value="P:positive regulation of transcription by RNA polymerase II"/>
    <property type="evidence" value="ECO:0007669"/>
    <property type="project" value="UniProtKB-ARBA"/>
</dbReference>
<dbReference type="SUPFAM" id="SSF47459">
    <property type="entry name" value="HLH, helix-loop-helix DNA-binding domain"/>
    <property type="match status" value="1"/>
</dbReference>
<feature type="domain" description="PAS" evidence="10">
    <location>
        <begin position="255"/>
        <end position="302"/>
    </location>
</feature>
<dbReference type="Gene3D" id="3.30.450.20">
    <property type="entry name" value="PAS domain"/>
    <property type="match status" value="2"/>
</dbReference>